<accession>A0A3L8P1A4</accession>
<proteinExistence type="inferred from homology"/>
<comment type="similarity">
    <text evidence="1">Belongs to the aldo/keto reductase family.</text>
</comment>
<sequence>MFCVTTRGRIVAPSHRVLSPRPTSARLRTHRYVGPVTYSLNDGTSLPDVGFGTYPLKSADEIVSALQVGYRLLDSAVNYENEEVVGEAMRASGVPREEILVTTKIPGRHHAYDDARASIRGSLERLGVERTDLHLIHWPNPSVGRYVEAWQALVDAQAAGEVRSIGVSNFTAAHLARIIEASGVTPAVNQIEMHPYFPQVELRAAHAELGIRTEAWSPLGKRQAPFDEPPVADAARSHDVTPGQVILRWHLQLGSLPIPKSATPERQRQNLDLDGFELSDDEVAAITALGRTEGRLFGGDPDTHEEM</sequence>
<evidence type="ECO:0000313" key="9">
    <source>
        <dbReference type="Proteomes" id="UP000281708"/>
    </source>
</evidence>
<protein>
    <submittedName>
        <fullName evidence="8">Aldo/keto reductase</fullName>
    </submittedName>
</protein>
<evidence type="ECO:0000256" key="4">
    <source>
        <dbReference type="PIRSR" id="PIRSR000097-1"/>
    </source>
</evidence>
<dbReference type="FunFam" id="3.20.20.100:FF:000002">
    <property type="entry name" value="2,5-diketo-D-gluconic acid reductase A"/>
    <property type="match status" value="1"/>
</dbReference>
<evidence type="ECO:0000256" key="1">
    <source>
        <dbReference type="ARBA" id="ARBA00007905"/>
    </source>
</evidence>
<dbReference type="GO" id="GO:0016616">
    <property type="term" value="F:oxidoreductase activity, acting on the CH-OH group of donors, NAD or NADP as acceptor"/>
    <property type="evidence" value="ECO:0007669"/>
    <property type="project" value="UniProtKB-ARBA"/>
</dbReference>
<evidence type="ECO:0000256" key="2">
    <source>
        <dbReference type="ARBA" id="ARBA00022857"/>
    </source>
</evidence>
<feature type="domain" description="NADP-dependent oxidoreductase" evidence="7">
    <location>
        <begin position="233"/>
        <end position="289"/>
    </location>
</feature>
<dbReference type="CDD" id="cd19132">
    <property type="entry name" value="AKR_AKR5D1_E1"/>
    <property type="match status" value="1"/>
</dbReference>
<dbReference type="AlphaFoldDB" id="A0A3L8P1A4"/>
<dbReference type="InterPro" id="IPR020471">
    <property type="entry name" value="AKR"/>
</dbReference>
<feature type="active site" description="Proton donor" evidence="4">
    <location>
        <position position="79"/>
    </location>
</feature>
<feature type="domain" description="NADP-dependent oxidoreductase" evidence="7">
    <location>
        <begin position="60"/>
        <end position="221"/>
    </location>
</feature>
<reference evidence="8 9" key="1">
    <citation type="submission" date="2018-10" db="EMBL/GenBank/DDBJ databases">
        <title>Marmoricola sp. 4Q3S-7 whole genome shotgun sequence.</title>
        <authorList>
            <person name="Li F."/>
        </authorList>
    </citation>
    <scope>NUCLEOTIDE SEQUENCE [LARGE SCALE GENOMIC DNA]</scope>
    <source>
        <strain evidence="8 9">4Q3S-7</strain>
    </source>
</reference>
<evidence type="ECO:0000256" key="5">
    <source>
        <dbReference type="PIRSR" id="PIRSR000097-2"/>
    </source>
</evidence>
<evidence type="ECO:0000259" key="7">
    <source>
        <dbReference type="Pfam" id="PF00248"/>
    </source>
</evidence>
<evidence type="ECO:0000256" key="3">
    <source>
        <dbReference type="ARBA" id="ARBA00023002"/>
    </source>
</evidence>
<dbReference type="EMBL" id="RDBE01000010">
    <property type="protein sequence ID" value="RLV48178.1"/>
    <property type="molecule type" value="Genomic_DNA"/>
</dbReference>
<name>A0A3L8P1A4_9ACTN</name>
<dbReference type="PROSITE" id="PS00063">
    <property type="entry name" value="ALDOKETO_REDUCTASE_3"/>
    <property type="match status" value="1"/>
</dbReference>
<dbReference type="Pfam" id="PF00248">
    <property type="entry name" value="Aldo_ket_red"/>
    <property type="match status" value="2"/>
</dbReference>
<dbReference type="InterPro" id="IPR036812">
    <property type="entry name" value="NAD(P)_OxRdtase_dom_sf"/>
</dbReference>
<evidence type="ECO:0000313" key="8">
    <source>
        <dbReference type="EMBL" id="RLV48178.1"/>
    </source>
</evidence>
<dbReference type="PANTHER" id="PTHR43827:SF3">
    <property type="entry name" value="NADP-DEPENDENT OXIDOREDUCTASE DOMAIN-CONTAINING PROTEIN"/>
    <property type="match status" value="1"/>
</dbReference>
<dbReference type="InterPro" id="IPR018170">
    <property type="entry name" value="Aldo/ket_reductase_CS"/>
</dbReference>
<dbReference type="OrthoDB" id="9804790at2"/>
<feature type="binding site" evidence="5">
    <location>
        <position position="137"/>
    </location>
    <ligand>
        <name>substrate</name>
    </ligand>
</feature>
<dbReference type="PROSITE" id="PS00062">
    <property type="entry name" value="ALDOKETO_REDUCTASE_2"/>
    <property type="match status" value="1"/>
</dbReference>
<dbReference type="PIRSF" id="PIRSF000097">
    <property type="entry name" value="AKR"/>
    <property type="match status" value="1"/>
</dbReference>
<keyword evidence="2" id="KW-0521">NADP</keyword>
<gene>
    <name evidence="8" type="ORF">D9V37_19090</name>
</gene>
<dbReference type="SUPFAM" id="SSF51430">
    <property type="entry name" value="NAD(P)-linked oxidoreductase"/>
    <property type="match status" value="1"/>
</dbReference>
<dbReference type="Proteomes" id="UP000281708">
    <property type="component" value="Unassembled WGS sequence"/>
</dbReference>
<keyword evidence="3" id="KW-0560">Oxidoreductase</keyword>
<dbReference type="InterPro" id="IPR023210">
    <property type="entry name" value="NADP_OxRdtase_dom"/>
</dbReference>
<comment type="caution">
    <text evidence="8">The sequence shown here is derived from an EMBL/GenBank/DDBJ whole genome shotgun (WGS) entry which is preliminary data.</text>
</comment>
<evidence type="ECO:0000256" key="6">
    <source>
        <dbReference type="PIRSR" id="PIRSR000097-3"/>
    </source>
</evidence>
<dbReference type="PANTHER" id="PTHR43827">
    <property type="entry name" value="2,5-DIKETO-D-GLUCONIC ACID REDUCTASE"/>
    <property type="match status" value="1"/>
</dbReference>
<dbReference type="PRINTS" id="PR00069">
    <property type="entry name" value="ALDKETRDTASE"/>
</dbReference>
<feature type="site" description="Lowers pKa of active site Tyr" evidence="6">
    <location>
        <position position="104"/>
    </location>
</feature>
<dbReference type="Gene3D" id="3.20.20.100">
    <property type="entry name" value="NADP-dependent oxidoreductase domain"/>
    <property type="match status" value="1"/>
</dbReference>
<organism evidence="8 9">
    <name type="scientific">Nocardioides mangrovicus</name>
    <dbReference type="NCBI Taxonomy" id="2478913"/>
    <lineage>
        <taxon>Bacteria</taxon>
        <taxon>Bacillati</taxon>
        <taxon>Actinomycetota</taxon>
        <taxon>Actinomycetes</taxon>
        <taxon>Propionibacteriales</taxon>
        <taxon>Nocardioidaceae</taxon>
        <taxon>Nocardioides</taxon>
    </lineage>
</organism>
<dbReference type="PROSITE" id="PS00798">
    <property type="entry name" value="ALDOKETO_REDUCTASE_1"/>
    <property type="match status" value="1"/>
</dbReference>
<keyword evidence="9" id="KW-1185">Reference proteome</keyword>